<proteinExistence type="predicted"/>
<dbReference type="EMBL" id="JBFAQK010000029">
    <property type="protein sequence ID" value="MEV4683258.1"/>
    <property type="molecule type" value="Genomic_DNA"/>
</dbReference>
<dbReference type="Pfam" id="PF10092">
    <property type="entry name" value="DUF2330"/>
    <property type="match status" value="1"/>
</dbReference>
<dbReference type="InterPro" id="IPR019283">
    <property type="entry name" value="DUF2330"/>
</dbReference>
<protein>
    <submittedName>
        <fullName evidence="2">DUF2330 domain-containing protein</fullName>
    </submittedName>
</protein>
<name>A0ABV3HXE4_9ACTN</name>
<keyword evidence="1" id="KW-0812">Transmembrane</keyword>
<feature type="transmembrane region" description="Helical" evidence="1">
    <location>
        <begin position="336"/>
        <end position="356"/>
    </location>
</feature>
<organism evidence="2 3">
    <name type="scientific">Streptomyces kurssanovii</name>
    <dbReference type="NCBI Taxonomy" id="67312"/>
    <lineage>
        <taxon>Bacteria</taxon>
        <taxon>Bacillati</taxon>
        <taxon>Actinomycetota</taxon>
        <taxon>Actinomycetes</taxon>
        <taxon>Kitasatosporales</taxon>
        <taxon>Streptomycetaceae</taxon>
        <taxon>Streptomyces</taxon>
    </lineage>
</organism>
<dbReference type="Proteomes" id="UP001552521">
    <property type="component" value="Unassembled WGS sequence"/>
</dbReference>
<comment type="caution">
    <text evidence="2">The sequence shown here is derived from an EMBL/GenBank/DDBJ whole genome shotgun (WGS) entry which is preliminary data.</text>
</comment>
<evidence type="ECO:0000313" key="3">
    <source>
        <dbReference type="Proteomes" id="UP001552521"/>
    </source>
</evidence>
<keyword evidence="1" id="KW-0472">Membrane</keyword>
<keyword evidence="1" id="KW-1133">Transmembrane helix</keyword>
<evidence type="ECO:0000256" key="1">
    <source>
        <dbReference type="SAM" id="Phobius"/>
    </source>
</evidence>
<sequence length="371" mass="39733">MRGNIQEFGVRARLVTVLLAVLALQLGSLISPAYACGCGAMVVDRNAEFSVARESSVIDWDGRTEQIVMRFTVDSDAPEAAWIMPVPSRADVELADSALFDELVEIAAPVHRTRHYFWPRSGDWPFDDTDGAGAGAPQPGAAAPGVGVVGRERLGDFDVARLTATDPDALGDWLADNGFELPQGLDKDLEPYVDAGWEYVAVRLASSTKGTALDGTLDPLRLSFASEKLVYPMRLSRRATTAQSLGLFVLAPHRMEPRDTIGGSDPEVTYAGKVEARGAVGRLTGGKERFLTALDQHFPEPARINGDHELVATGHDTPFRRVIWDDDLLTVAGVPVWLLTVGGGAAVVAVAALSLLRVRASRRTPTPGAAL</sequence>
<accession>A0ABV3HXE4</accession>
<dbReference type="RefSeq" id="WP_364596470.1">
    <property type="nucleotide sequence ID" value="NZ_JBFAQK010000029.1"/>
</dbReference>
<gene>
    <name evidence="2" type="ORF">AB0K36_21010</name>
</gene>
<keyword evidence="3" id="KW-1185">Reference proteome</keyword>
<reference evidence="2 3" key="1">
    <citation type="submission" date="2024-06" db="EMBL/GenBank/DDBJ databases">
        <title>The Natural Products Discovery Center: Release of the First 8490 Sequenced Strains for Exploring Actinobacteria Biosynthetic Diversity.</title>
        <authorList>
            <person name="Kalkreuter E."/>
            <person name="Kautsar S.A."/>
            <person name="Yang D."/>
            <person name="Bader C.D."/>
            <person name="Teijaro C.N."/>
            <person name="Fluegel L."/>
            <person name="Davis C.M."/>
            <person name="Simpson J.R."/>
            <person name="Lauterbach L."/>
            <person name="Steele A.D."/>
            <person name="Gui C."/>
            <person name="Meng S."/>
            <person name="Li G."/>
            <person name="Viehrig K."/>
            <person name="Ye F."/>
            <person name="Su P."/>
            <person name="Kiefer A.F."/>
            <person name="Nichols A."/>
            <person name="Cepeda A.J."/>
            <person name="Yan W."/>
            <person name="Fan B."/>
            <person name="Jiang Y."/>
            <person name="Adhikari A."/>
            <person name="Zheng C.-J."/>
            <person name="Schuster L."/>
            <person name="Cowan T.M."/>
            <person name="Smanski M.J."/>
            <person name="Chevrette M.G."/>
            <person name="De Carvalho L.P.S."/>
            <person name="Shen B."/>
        </authorList>
    </citation>
    <scope>NUCLEOTIDE SEQUENCE [LARGE SCALE GENOMIC DNA]</scope>
    <source>
        <strain evidence="2 3">NPDC049344</strain>
    </source>
</reference>
<evidence type="ECO:0000313" key="2">
    <source>
        <dbReference type="EMBL" id="MEV4683258.1"/>
    </source>
</evidence>